<organism evidence="1">
    <name type="scientific">Rosellinia necatrix</name>
    <name type="common">White root-rot fungus</name>
    <dbReference type="NCBI Taxonomy" id="77044"/>
    <lineage>
        <taxon>Eukaryota</taxon>
        <taxon>Fungi</taxon>
        <taxon>Dikarya</taxon>
        <taxon>Ascomycota</taxon>
        <taxon>Pezizomycotina</taxon>
        <taxon>Sordariomycetes</taxon>
        <taxon>Xylariomycetidae</taxon>
        <taxon>Xylariales</taxon>
        <taxon>Xylariaceae</taxon>
        <taxon>Rosellinia</taxon>
    </lineage>
</organism>
<sequence>MCTYMLLKWYCDDCGAWYTSDEIKTNDCDEFSETGECEEMDITTEESDANGLCDECTQAREG</sequence>
<dbReference type="AlphaFoldDB" id="A0A1S8A727"/>
<reference evidence="1" key="1">
    <citation type="submission" date="2016-03" db="EMBL/GenBank/DDBJ databases">
        <title>Draft genome sequence of Rosellinia necatrix.</title>
        <authorList>
            <person name="Kanematsu S."/>
        </authorList>
    </citation>
    <scope>NUCLEOTIDE SEQUENCE [LARGE SCALE GENOMIC DNA]</scope>
    <source>
        <strain evidence="1">W97</strain>
    </source>
</reference>
<keyword evidence="2" id="KW-1185">Reference proteome</keyword>
<dbReference type="EMBL" id="DF977460">
    <property type="protein sequence ID" value="GAW25904.1"/>
    <property type="molecule type" value="Genomic_DNA"/>
</dbReference>
<gene>
    <name evidence="1" type="ORF">SAMD00023353_1501390</name>
</gene>
<name>A0A1S8A727_ROSNE</name>
<dbReference type="Proteomes" id="UP000054516">
    <property type="component" value="Unassembled WGS sequence"/>
</dbReference>
<evidence type="ECO:0000313" key="2">
    <source>
        <dbReference type="Proteomes" id="UP000054516"/>
    </source>
</evidence>
<protein>
    <submittedName>
        <fullName evidence="1">Uncharacterized protein</fullName>
    </submittedName>
</protein>
<proteinExistence type="predicted"/>
<accession>A0A1S8A727</accession>
<evidence type="ECO:0000313" key="1">
    <source>
        <dbReference type="EMBL" id="GAW25904.1"/>
    </source>
</evidence>
<dbReference type="OrthoDB" id="4765449at2759"/>